<gene>
    <name evidence="2" type="ORF">V7x_43280</name>
</gene>
<comment type="caution">
    <text evidence="2">The sequence shown here is derived from an EMBL/GenBank/DDBJ whole genome shotgun (WGS) entry which is preliminary data.</text>
</comment>
<evidence type="ECO:0000313" key="3">
    <source>
        <dbReference type="Proteomes" id="UP000316476"/>
    </source>
</evidence>
<dbReference type="Proteomes" id="UP000316476">
    <property type="component" value="Unassembled WGS sequence"/>
</dbReference>
<dbReference type="AlphaFoldDB" id="A0A5C6FQ64"/>
<evidence type="ECO:0000313" key="2">
    <source>
        <dbReference type="EMBL" id="TWU62593.1"/>
    </source>
</evidence>
<proteinExistence type="predicted"/>
<evidence type="ECO:0000256" key="1">
    <source>
        <dbReference type="SAM" id="MobiDB-lite"/>
    </source>
</evidence>
<accession>A0A5C6FQ64</accession>
<protein>
    <submittedName>
        <fullName evidence="2">Uncharacterized protein</fullName>
    </submittedName>
</protein>
<reference evidence="2 3" key="1">
    <citation type="submission" date="2019-02" db="EMBL/GenBank/DDBJ databases">
        <title>Deep-cultivation of Planctomycetes and their phenomic and genomic characterization uncovers novel biology.</title>
        <authorList>
            <person name="Wiegand S."/>
            <person name="Jogler M."/>
            <person name="Boedeker C."/>
            <person name="Pinto D."/>
            <person name="Vollmers J."/>
            <person name="Rivas-Marin E."/>
            <person name="Kohn T."/>
            <person name="Peeters S.H."/>
            <person name="Heuer A."/>
            <person name="Rast P."/>
            <person name="Oberbeckmann S."/>
            <person name="Bunk B."/>
            <person name="Jeske O."/>
            <person name="Meyerdierks A."/>
            <person name="Storesund J.E."/>
            <person name="Kallscheuer N."/>
            <person name="Luecker S."/>
            <person name="Lage O.M."/>
            <person name="Pohl T."/>
            <person name="Merkel B.J."/>
            <person name="Hornburger P."/>
            <person name="Mueller R.-W."/>
            <person name="Bruemmer F."/>
            <person name="Labrenz M."/>
            <person name="Spormann A.M."/>
            <person name="Op Den Camp H."/>
            <person name="Overmann J."/>
            <person name="Amann R."/>
            <person name="Jetten M.S.M."/>
            <person name="Mascher T."/>
            <person name="Medema M.H."/>
            <person name="Devos D.P."/>
            <person name="Kaster A.-K."/>
            <person name="Ovreas L."/>
            <person name="Rohde M."/>
            <person name="Galperin M.Y."/>
            <person name="Jogler C."/>
        </authorList>
    </citation>
    <scope>NUCLEOTIDE SEQUENCE [LARGE SCALE GENOMIC DNA]</scope>
    <source>
        <strain evidence="2 3">V7</strain>
    </source>
</reference>
<dbReference type="EMBL" id="SJPZ01000002">
    <property type="protein sequence ID" value="TWU62593.1"/>
    <property type="molecule type" value="Genomic_DNA"/>
</dbReference>
<organism evidence="2 3">
    <name type="scientific">Crateriforma conspicua</name>
    <dbReference type="NCBI Taxonomy" id="2527996"/>
    <lineage>
        <taxon>Bacteria</taxon>
        <taxon>Pseudomonadati</taxon>
        <taxon>Planctomycetota</taxon>
        <taxon>Planctomycetia</taxon>
        <taxon>Planctomycetales</taxon>
        <taxon>Planctomycetaceae</taxon>
        <taxon>Crateriforma</taxon>
    </lineage>
</organism>
<feature type="region of interest" description="Disordered" evidence="1">
    <location>
        <begin position="51"/>
        <end position="70"/>
    </location>
</feature>
<sequence>MSKPPIAAVALVVVLAIVRASVGQDDSESKIDFDRARRLIERVRSGETLTPEEQTYVKQGRELRRKGQSRRTEHEITVEWSVQNRLDSVDRLRGRSHLQGRGWRSVRQPKQ</sequence>
<name>A0A5C6FQ64_9PLAN</name>